<gene>
    <name evidence="4" type="ORF">QTG54_014258</name>
</gene>
<dbReference type="Proteomes" id="UP001224775">
    <property type="component" value="Unassembled WGS sequence"/>
</dbReference>
<comment type="caution">
    <text evidence="4">The sequence shown here is derived from an EMBL/GenBank/DDBJ whole genome shotgun (WGS) entry which is preliminary data.</text>
</comment>
<organism evidence="4 5">
    <name type="scientific">Skeletonema marinoi</name>
    <dbReference type="NCBI Taxonomy" id="267567"/>
    <lineage>
        <taxon>Eukaryota</taxon>
        <taxon>Sar</taxon>
        <taxon>Stramenopiles</taxon>
        <taxon>Ochrophyta</taxon>
        <taxon>Bacillariophyta</taxon>
        <taxon>Coscinodiscophyceae</taxon>
        <taxon>Thalassiosirophycidae</taxon>
        <taxon>Thalassiosirales</taxon>
        <taxon>Skeletonemataceae</taxon>
        <taxon>Skeletonema</taxon>
        <taxon>Skeletonema marinoi-dohrnii complex</taxon>
    </lineage>
</organism>
<feature type="signal peptide" evidence="3">
    <location>
        <begin position="1"/>
        <end position="25"/>
    </location>
</feature>
<dbReference type="AlphaFoldDB" id="A0AAD9D630"/>
<evidence type="ECO:0000256" key="2">
    <source>
        <dbReference type="SAM" id="Phobius"/>
    </source>
</evidence>
<keyword evidence="3" id="KW-0732">Signal</keyword>
<evidence type="ECO:0000256" key="3">
    <source>
        <dbReference type="SAM" id="SignalP"/>
    </source>
</evidence>
<reference evidence="4" key="1">
    <citation type="submission" date="2023-06" db="EMBL/GenBank/DDBJ databases">
        <title>Survivors Of The Sea: Transcriptome response of Skeletonema marinoi to long-term dormancy.</title>
        <authorList>
            <person name="Pinder M.I.M."/>
            <person name="Kourtchenko O."/>
            <person name="Robertson E.K."/>
            <person name="Larsson T."/>
            <person name="Maumus F."/>
            <person name="Osuna-Cruz C.M."/>
            <person name="Vancaester E."/>
            <person name="Stenow R."/>
            <person name="Vandepoele K."/>
            <person name="Ploug H."/>
            <person name="Bruchert V."/>
            <person name="Godhe A."/>
            <person name="Topel M."/>
        </authorList>
    </citation>
    <scope>NUCLEOTIDE SEQUENCE</scope>
    <source>
        <strain evidence="4">R05AC</strain>
    </source>
</reference>
<keyword evidence="2" id="KW-0472">Membrane</keyword>
<keyword evidence="5" id="KW-1185">Reference proteome</keyword>
<feature type="transmembrane region" description="Helical" evidence="2">
    <location>
        <begin position="60"/>
        <end position="77"/>
    </location>
</feature>
<sequence length="746" mass="83361">MKVKQQHLPLAVLSALLWAAANAHAFKMSSLFNGIIVNEIMTSRHLEEVSATTATPHVDAVIITISAWLVFVVTLEVNDFRHRLMATYDDSTSDEKTSRRYTAALLAIQYGMYDAFIDWGLTYTICYAIVGGITWYDADPNLVAVIWGFSLMCSALIFAVAGLKIPAWLGYYRKSQLKTIRDTSGFAANAVQGWINEDSGITAFRYRVRLGVGKHFTQFVWFLLPFYVALKFWWCVLSVFMGLVFGHLFLYVVFKCRKRYSHNRGRVVMGASAFVAICSSICFMLGVWIVDDVWGITIGSKNVILPVAFFCCLAICGLFQGVKYYEHRKHSTEEVEDLLFDETAHEKPQDAGADTEEPESTTAVGDEAVEVMPNETNNSTGRREVMHKDSMNATGHGYFYHTAYFDWVKKPSLAAPSGDNNDTSEAILRDVYKSIAEAEDLDAGVKWYNRFWRFLPFMSYWGLLLIGSRDMYCCNRKKDEDENRQTTSGFQSMSKCNKSWFVVAKIIKLAVNAAAIFVAVFATGASVQATVSKAKAPFVHAKYRALNTGKVCAYDTKCGDIQTFDSKEAADAANYTIVHCDVCSGCSSWQDLSVQWNTRMDAAKLAQRCGLQNMFSRDNMADCLREKMGWTTECSYAWVHSVECAKQNCMFIAVTAMITNKLGNFAVGPTLVTPAMCNEAQCEQGNPGEFAKLSGASRRKMNIQSGIARPKDQQCSIVNAVPKNDKGYNDWTGFFEPMCPRDASPP</sequence>
<feature type="transmembrane region" description="Helical" evidence="2">
    <location>
        <begin position="116"/>
        <end position="136"/>
    </location>
</feature>
<feature type="transmembrane region" description="Helical" evidence="2">
    <location>
        <begin position="212"/>
        <end position="230"/>
    </location>
</feature>
<name>A0AAD9D630_9STRA</name>
<feature type="chain" id="PRO_5042148045" evidence="3">
    <location>
        <begin position="26"/>
        <end position="746"/>
    </location>
</feature>
<dbReference type="EMBL" id="JATAAI010000035">
    <property type="protein sequence ID" value="KAK1735192.1"/>
    <property type="molecule type" value="Genomic_DNA"/>
</dbReference>
<proteinExistence type="predicted"/>
<evidence type="ECO:0000313" key="4">
    <source>
        <dbReference type="EMBL" id="KAK1735192.1"/>
    </source>
</evidence>
<feature type="transmembrane region" description="Helical" evidence="2">
    <location>
        <begin position="302"/>
        <end position="322"/>
    </location>
</feature>
<dbReference type="PANTHER" id="PTHR40535:SF1">
    <property type="entry name" value="CHROMOSOME UNDETERMINED SCAFFOLD_9, WHOLE GENOME SHOTGUN SEQUENCE"/>
    <property type="match status" value="1"/>
</dbReference>
<feature type="region of interest" description="Disordered" evidence="1">
    <location>
        <begin position="346"/>
        <end position="381"/>
    </location>
</feature>
<feature type="transmembrane region" description="Helical" evidence="2">
    <location>
        <begin position="500"/>
        <end position="522"/>
    </location>
</feature>
<keyword evidence="2" id="KW-1133">Transmembrane helix</keyword>
<protein>
    <submittedName>
        <fullName evidence="4">Uncharacterized protein</fullName>
    </submittedName>
</protein>
<evidence type="ECO:0000256" key="1">
    <source>
        <dbReference type="SAM" id="MobiDB-lite"/>
    </source>
</evidence>
<accession>A0AAD9D630</accession>
<feature type="transmembrane region" description="Helical" evidence="2">
    <location>
        <begin position="236"/>
        <end position="254"/>
    </location>
</feature>
<feature type="transmembrane region" description="Helical" evidence="2">
    <location>
        <begin position="142"/>
        <end position="171"/>
    </location>
</feature>
<evidence type="ECO:0000313" key="5">
    <source>
        <dbReference type="Proteomes" id="UP001224775"/>
    </source>
</evidence>
<keyword evidence="2" id="KW-0812">Transmembrane</keyword>
<dbReference type="PANTHER" id="PTHR40535">
    <property type="entry name" value="CHROMOSOME UNDETERMINED SCAFFOLD_9, WHOLE GENOME SHOTGUN SEQUENCE"/>
    <property type="match status" value="1"/>
</dbReference>
<feature type="transmembrane region" description="Helical" evidence="2">
    <location>
        <begin position="266"/>
        <end position="290"/>
    </location>
</feature>